<proteinExistence type="predicted"/>
<name>A0A917XZI4_9BACI</name>
<evidence type="ECO:0000313" key="1">
    <source>
        <dbReference type="EMBL" id="GGN58283.1"/>
    </source>
</evidence>
<protein>
    <submittedName>
        <fullName evidence="1">Uncharacterized protein</fullName>
    </submittedName>
</protein>
<sequence>MSETENISITGIGPFHSGAGTWTLFRTSKGAPGFYNPLSKCELDNIYVVNKGGTAK</sequence>
<reference evidence="1" key="1">
    <citation type="journal article" date="2014" name="Int. J. Syst. Evol. Microbiol.">
        <title>Complete genome sequence of Corynebacterium casei LMG S-19264T (=DSM 44701T), isolated from a smear-ripened cheese.</title>
        <authorList>
            <consortium name="US DOE Joint Genome Institute (JGI-PGF)"/>
            <person name="Walter F."/>
            <person name="Albersmeier A."/>
            <person name="Kalinowski J."/>
            <person name="Ruckert C."/>
        </authorList>
    </citation>
    <scope>NUCLEOTIDE SEQUENCE</scope>
    <source>
        <strain evidence="1">JCM 17251</strain>
    </source>
</reference>
<keyword evidence="2" id="KW-1185">Reference proteome</keyword>
<dbReference type="Proteomes" id="UP000624041">
    <property type="component" value="Unassembled WGS sequence"/>
</dbReference>
<organism evidence="1 2">
    <name type="scientific">Oceanobacillus indicireducens</name>
    <dbReference type="NCBI Taxonomy" id="1004261"/>
    <lineage>
        <taxon>Bacteria</taxon>
        <taxon>Bacillati</taxon>
        <taxon>Bacillota</taxon>
        <taxon>Bacilli</taxon>
        <taxon>Bacillales</taxon>
        <taxon>Bacillaceae</taxon>
        <taxon>Oceanobacillus</taxon>
    </lineage>
</organism>
<reference evidence="1" key="2">
    <citation type="submission" date="2020-09" db="EMBL/GenBank/DDBJ databases">
        <authorList>
            <person name="Sun Q."/>
            <person name="Ohkuma M."/>
        </authorList>
    </citation>
    <scope>NUCLEOTIDE SEQUENCE</scope>
    <source>
        <strain evidence="1">JCM 17251</strain>
    </source>
</reference>
<gene>
    <name evidence="1" type="ORF">GCM10007971_20180</name>
</gene>
<comment type="caution">
    <text evidence="1">The sequence shown here is derived from an EMBL/GenBank/DDBJ whole genome shotgun (WGS) entry which is preliminary data.</text>
</comment>
<accession>A0A917XZI4</accession>
<evidence type="ECO:0000313" key="2">
    <source>
        <dbReference type="Proteomes" id="UP000624041"/>
    </source>
</evidence>
<dbReference type="AlphaFoldDB" id="A0A917XZI4"/>
<dbReference type="EMBL" id="BMOS01000012">
    <property type="protein sequence ID" value="GGN58283.1"/>
    <property type="molecule type" value="Genomic_DNA"/>
</dbReference>